<sequence>MDGLEMFWGGAPKPLNEDVEIRGEFELTRDLDDEAESEPEYYNPQTGEGAAAKKRAAPDLAKSLRVPGGLAATSKKITADYDSDDGRIIELKQQGYSDEYVAEKLQQEGRIRYVGKTVGSRWLRLRKVLEDREDERLDDELSDWHIGEDEMVTNIKAEVDKKYESKYQQLQEKKWKEVSIYLADKLGKRKYTAKACEERFEAIKAGTALLPIELDDDQAGRRQMRETRIAKAKADRAANEEAVRITAELKKAKQEARKRAREEMVAKREEETARKNQERKERNRIKREREIIRQKLKDARVIRLAEMRAQRDWQMEKWRGEKQLYKNFTGKTMPGQGGAAVRKRKTNDGYDTDEEDELDDMELTEESDAQMTGEEDGGDEESEAAGNSRADSALPIRNKKSTNDRRRVNPARNARGKGKGKAPAAPAMPATVDGGFNKAPVTKETLLNPRSIMNLEELDACLFSRKLPRRHPTESHAEVVSRLAHADNDLTVTEINDLLRAALEPISGKKDVKIQRLAAAEAAHSVKGSAGLISTELEFMRGYEGYQGEFAYLLDEAEAAASDM</sequence>
<feature type="domain" description="DUF7626" evidence="2">
    <location>
        <begin position="80"/>
        <end position="134"/>
    </location>
</feature>
<feature type="region of interest" description="Disordered" evidence="1">
    <location>
        <begin position="28"/>
        <end position="58"/>
    </location>
</feature>
<dbReference type="AlphaFoldDB" id="A0A8H6VHP3"/>
<protein>
    <recommendedName>
        <fullName evidence="2">DUF7626 domain-containing protein</fullName>
    </recommendedName>
</protein>
<dbReference type="EMBL" id="JABCIY010000153">
    <property type="protein sequence ID" value="KAF7191920.1"/>
    <property type="molecule type" value="Genomic_DNA"/>
</dbReference>
<keyword evidence="4" id="KW-1185">Reference proteome</keyword>
<dbReference type="InterPro" id="IPR056043">
    <property type="entry name" value="DUF7626"/>
</dbReference>
<reference evidence="3" key="1">
    <citation type="submission" date="2020-04" db="EMBL/GenBank/DDBJ databases">
        <title>Draft genome resource of the tomato pathogen Pseudocercospora fuligena.</title>
        <authorList>
            <person name="Zaccaron A."/>
        </authorList>
    </citation>
    <scope>NUCLEOTIDE SEQUENCE</scope>
    <source>
        <strain evidence="3">PF001</strain>
    </source>
</reference>
<gene>
    <name evidence="3" type="ORF">HII31_06730</name>
</gene>
<dbReference type="Proteomes" id="UP000660729">
    <property type="component" value="Unassembled WGS sequence"/>
</dbReference>
<proteinExistence type="predicted"/>
<feature type="region of interest" description="Disordered" evidence="1">
    <location>
        <begin position="263"/>
        <end position="282"/>
    </location>
</feature>
<evidence type="ECO:0000256" key="1">
    <source>
        <dbReference type="SAM" id="MobiDB-lite"/>
    </source>
</evidence>
<dbReference type="Pfam" id="PF24625">
    <property type="entry name" value="DUF7626"/>
    <property type="match status" value="1"/>
</dbReference>
<feature type="compositionally biased region" description="Acidic residues" evidence="1">
    <location>
        <begin position="350"/>
        <end position="383"/>
    </location>
</feature>
<name>A0A8H6VHP3_9PEZI</name>
<dbReference type="OrthoDB" id="5321209at2759"/>
<feature type="compositionally biased region" description="Low complexity" evidence="1">
    <location>
        <begin position="421"/>
        <end position="430"/>
    </location>
</feature>
<organism evidence="3 4">
    <name type="scientific">Pseudocercospora fuligena</name>
    <dbReference type="NCBI Taxonomy" id="685502"/>
    <lineage>
        <taxon>Eukaryota</taxon>
        <taxon>Fungi</taxon>
        <taxon>Dikarya</taxon>
        <taxon>Ascomycota</taxon>
        <taxon>Pezizomycotina</taxon>
        <taxon>Dothideomycetes</taxon>
        <taxon>Dothideomycetidae</taxon>
        <taxon>Mycosphaerellales</taxon>
        <taxon>Mycosphaerellaceae</taxon>
        <taxon>Pseudocercospora</taxon>
    </lineage>
</organism>
<evidence type="ECO:0000313" key="3">
    <source>
        <dbReference type="EMBL" id="KAF7191920.1"/>
    </source>
</evidence>
<evidence type="ECO:0000313" key="4">
    <source>
        <dbReference type="Proteomes" id="UP000660729"/>
    </source>
</evidence>
<accession>A0A8H6VHP3</accession>
<feature type="region of interest" description="Disordered" evidence="1">
    <location>
        <begin position="327"/>
        <end position="436"/>
    </location>
</feature>
<evidence type="ECO:0000259" key="2">
    <source>
        <dbReference type="Pfam" id="PF24625"/>
    </source>
</evidence>
<comment type="caution">
    <text evidence="3">The sequence shown here is derived from an EMBL/GenBank/DDBJ whole genome shotgun (WGS) entry which is preliminary data.</text>
</comment>